<gene>
    <name evidence="3" type="ORF">EI555_009299</name>
</gene>
<dbReference type="Pfam" id="PF15715">
    <property type="entry name" value="PAF"/>
    <property type="match status" value="1"/>
</dbReference>
<protein>
    <recommendedName>
        <fullName evidence="2">PCNA-associated factor histone-like domain-containing protein</fullName>
    </recommendedName>
</protein>
<name>A0A4U1EY94_MONMO</name>
<dbReference type="Proteomes" id="UP000308365">
    <property type="component" value="Unassembled WGS sequence"/>
</dbReference>
<evidence type="ECO:0000259" key="2">
    <source>
        <dbReference type="Pfam" id="PF15715"/>
    </source>
</evidence>
<dbReference type="InterPro" id="IPR031444">
    <property type="entry name" value="PCNA-AF_dom"/>
</dbReference>
<feature type="region of interest" description="Disordered" evidence="1">
    <location>
        <begin position="20"/>
        <end position="50"/>
    </location>
</feature>
<accession>A0A4U1EY94</accession>
<proteinExistence type="predicted"/>
<dbReference type="EMBL" id="RWIC01000608">
    <property type="protein sequence ID" value="TKC41762.1"/>
    <property type="molecule type" value="Genomic_DNA"/>
</dbReference>
<evidence type="ECO:0000313" key="3">
    <source>
        <dbReference type="EMBL" id="TKC41762.1"/>
    </source>
</evidence>
<feature type="compositionally biased region" description="Polar residues" evidence="1">
    <location>
        <begin position="27"/>
        <end position="39"/>
    </location>
</feature>
<reference evidence="4" key="1">
    <citation type="journal article" date="2019" name="IScience">
        <title>Narwhal Genome Reveals Long-Term Low Genetic Diversity despite Current Large Abundance Size.</title>
        <authorList>
            <person name="Westbury M.V."/>
            <person name="Petersen B."/>
            <person name="Garde E."/>
            <person name="Heide-Jorgensen M.P."/>
            <person name="Lorenzen E.D."/>
        </authorList>
    </citation>
    <scope>NUCLEOTIDE SEQUENCE [LARGE SCALE GENOMIC DNA]</scope>
</reference>
<evidence type="ECO:0000256" key="1">
    <source>
        <dbReference type="SAM" id="MobiDB-lite"/>
    </source>
</evidence>
<feature type="domain" description="PCNA-associated factor histone-like" evidence="2">
    <location>
        <begin position="1"/>
        <end position="45"/>
    </location>
</feature>
<evidence type="ECO:0000313" key="4">
    <source>
        <dbReference type="Proteomes" id="UP000308365"/>
    </source>
</evidence>
<comment type="caution">
    <text evidence="3">The sequence shown here is derived from an EMBL/GenBank/DDBJ whole genome shotgun (WGS) entry which is preliminary data.</text>
</comment>
<sequence length="80" mass="8638">MVRTKAGSVPGTYRKVVASRAPRKVLGSSTSAANSTPLSSRKGKKRPCKILEKPSQKEIRPGTTVLLTCEPPAPPWNFFS</sequence>
<dbReference type="AlphaFoldDB" id="A0A4U1EY94"/>
<organism evidence="3 4">
    <name type="scientific">Monodon monoceros</name>
    <name type="common">Narwhal</name>
    <name type="synonym">Ceratodon monodon</name>
    <dbReference type="NCBI Taxonomy" id="40151"/>
    <lineage>
        <taxon>Eukaryota</taxon>
        <taxon>Metazoa</taxon>
        <taxon>Chordata</taxon>
        <taxon>Craniata</taxon>
        <taxon>Vertebrata</taxon>
        <taxon>Euteleostomi</taxon>
        <taxon>Mammalia</taxon>
        <taxon>Eutheria</taxon>
        <taxon>Laurasiatheria</taxon>
        <taxon>Artiodactyla</taxon>
        <taxon>Whippomorpha</taxon>
        <taxon>Cetacea</taxon>
        <taxon>Odontoceti</taxon>
        <taxon>Monodontidae</taxon>
        <taxon>Monodon</taxon>
    </lineage>
</organism>